<dbReference type="GO" id="GO:0015074">
    <property type="term" value="P:DNA integration"/>
    <property type="evidence" value="ECO:0007669"/>
    <property type="project" value="InterPro"/>
</dbReference>
<proteinExistence type="predicted"/>
<evidence type="ECO:0000313" key="2">
    <source>
        <dbReference type="EMBL" id="KMQ82993.1"/>
    </source>
</evidence>
<gene>
    <name evidence="2" type="ORF">RF55_21239</name>
</gene>
<organism evidence="2 3">
    <name type="scientific">Lasius niger</name>
    <name type="common">Black garden ant</name>
    <dbReference type="NCBI Taxonomy" id="67767"/>
    <lineage>
        <taxon>Eukaryota</taxon>
        <taxon>Metazoa</taxon>
        <taxon>Ecdysozoa</taxon>
        <taxon>Arthropoda</taxon>
        <taxon>Hexapoda</taxon>
        <taxon>Insecta</taxon>
        <taxon>Pterygota</taxon>
        <taxon>Neoptera</taxon>
        <taxon>Endopterygota</taxon>
        <taxon>Hymenoptera</taxon>
        <taxon>Apocrita</taxon>
        <taxon>Aculeata</taxon>
        <taxon>Formicoidea</taxon>
        <taxon>Formicidae</taxon>
        <taxon>Formicinae</taxon>
        <taxon>Lasius</taxon>
        <taxon>Lasius</taxon>
    </lineage>
</organism>
<dbReference type="SUPFAM" id="SSF53098">
    <property type="entry name" value="Ribonuclease H-like"/>
    <property type="match status" value="1"/>
</dbReference>
<evidence type="ECO:0000313" key="3">
    <source>
        <dbReference type="Proteomes" id="UP000036403"/>
    </source>
</evidence>
<sequence length="156" mass="18042">MQSQADEQFKFIMVYQDYLTKFVLLRALQSKRAEEIALQLSDIFLTFGAPCILHSDNGREFVNSVIDELLTYWPELKIVHGKPRHSQSQGSVERANRDIENMLASWMKDNNTTKWSNGVRFVQFMKNRALHSGIKQSPYKAMFGIAKSWIDIIIAI</sequence>
<dbReference type="InterPro" id="IPR001584">
    <property type="entry name" value="Integrase_cat-core"/>
</dbReference>
<dbReference type="Proteomes" id="UP000036403">
    <property type="component" value="Unassembled WGS sequence"/>
</dbReference>
<dbReference type="PaxDb" id="67767-A0A0J7JXT8"/>
<dbReference type="InterPro" id="IPR036397">
    <property type="entry name" value="RNaseH_sf"/>
</dbReference>
<reference evidence="2 3" key="1">
    <citation type="submission" date="2015-04" db="EMBL/GenBank/DDBJ databases">
        <title>Lasius niger genome sequencing.</title>
        <authorList>
            <person name="Konorov E.A."/>
            <person name="Nikitin M.A."/>
            <person name="Kirill M.V."/>
            <person name="Chang P."/>
        </authorList>
    </citation>
    <scope>NUCLEOTIDE SEQUENCE [LARGE SCALE GENOMIC DNA]</scope>
    <source>
        <tissue evidence="2">Whole</tissue>
    </source>
</reference>
<keyword evidence="3" id="KW-1185">Reference proteome</keyword>
<dbReference type="OrthoDB" id="7552853at2759"/>
<dbReference type="PANTHER" id="PTHR37984">
    <property type="entry name" value="PROTEIN CBG26694"/>
    <property type="match status" value="1"/>
</dbReference>
<accession>A0A0J7JXT8</accession>
<dbReference type="AlphaFoldDB" id="A0A0J7JXT8"/>
<feature type="domain" description="Integrase catalytic" evidence="1">
    <location>
        <begin position="1"/>
        <end position="146"/>
    </location>
</feature>
<dbReference type="PROSITE" id="PS50994">
    <property type="entry name" value="INTEGRASE"/>
    <property type="match status" value="1"/>
</dbReference>
<dbReference type="Gene3D" id="3.30.420.10">
    <property type="entry name" value="Ribonuclease H-like superfamily/Ribonuclease H"/>
    <property type="match status" value="1"/>
</dbReference>
<comment type="caution">
    <text evidence="2">The sequence shown here is derived from an EMBL/GenBank/DDBJ whole genome shotgun (WGS) entry which is preliminary data.</text>
</comment>
<dbReference type="EMBL" id="LBMM01021878">
    <property type="protein sequence ID" value="KMQ82993.1"/>
    <property type="molecule type" value="Genomic_DNA"/>
</dbReference>
<name>A0A0J7JXT8_LASNI</name>
<dbReference type="InterPro" id="IPR012337">
    <property type="entry name" value="RNaseH-like_sf"/>
</dbReference>
<dbReference type="GO" id="GO:0003676">
    <property type="term" value="F:nucleic acid binding"/>
    <property type="evidence" value="ECO:0007669"/>
    <property type="project" value="InterPro"/>
</dbReference>
<protein>
    <submittedName>
        <fullName evidence="2">Krab-a domain-containing protein 2-like protein</fullName>
    </submittedName>
</protein>
<evidence type="ECO:0000259" key="1">
    <source>
        <dbReference type="PROSITE" id="PS50994"/>
    </source>
</evidence>
<dbReference type="InterPro" id="IPR050951">
    <property type="entry name" value="Retrovirus_Pol_polyprotein"/>
</dbReference>
<dbReference type="PANTHER" id="PTHR37984:SF5">
    <property type="entry name" value="PROTEIN NYNRIN-LIKE"/>
    <property type="match status" value="1"/>
</dbReference>